<evidence type="ECO:0000256" key="1">
    <source>
        <dbReference type="SAM" id="MobiDB-lite"/>
    </source>
</evidence>
<proteinExistence type="predicted"/>
<accession>G2ZTT6</accession>
<reference evidence="2" key="2">
    <citation type="submission" date="2011-04" db="EMBL/GenBank/DDBJ databases">
        <authorList>
            <person name="Genoscope - CEA"/>
        </authorList>
    </citation>
    <scope>NUCLEOTIDE SEQUENCE</scope>
    <source>
        <strain evidence="2">R229</strain>
    </source>
</reference>
<feature type="region of interest" description="Disordered" evidence="1">
    <location>
        <begin position="74"/>
        <end position="99"/>
    </location>
</feature>
<name>G2ZTT6_9RALS</name>
<protein>
    <recommendedName>
        <fullName evidence="3">Transposase</fullName>
    </recommendedName>
</protein>
<evidence type="ECO:0008006" key="3">
    <source>
        <dbReference type="Google" id="ProtNLM"/>
    </source>
</evidence>
<organism evidence="2">
    <name type="scientific">blood disease bacterium R229</name>
    <dbReference type="NCBI Taxonomy" id="741978"/>
    <lineage>
        <taxon>Bacteria</taxon>
        <taxon>Pseudomonadati</taxon>
        <taxon>Pseudomonadota</taxon>
        <taxon>Betaproteobacteria</taxon>
        <taxon>Burkholderiales</taxon>
        <taxon>Burkholderiaceae</taxon>
        <taxon>Ralstonia</taxon>
        <taxon>Ralstonia solanacearum species complex</taxon>
    </lineage>
</organism>
<evidence type="ECO:0000313" key="2">
    <source>
        <dbReference type="EMBL" id="CCA82449.1"/>
    </source>
</evidence>
<dbReference type="EMBL" id="FR854077">
    <property type="protein sequence ID" value="CCA82449.1"/>
    <property type="molecule type" value="Genomic_DNA"/>
</dbReference>
<sequence>MWDSVRLSSREKAHLLELSVLGMSVYRQRFDTSVSAKSRERFYRLIRACMAQQEQLREPFAVALECDQTTFGGARHGKRDTARGSATTEPPRTAVTPRRHGASTWANVCSGVLWIDPCTPTGSRSNWETGCPRPFRMSAYACKKSLVWCNGMWNSPRLGSKKVM</sequence>
<dbReference type="AlphaFoldDB" id="G2ZTT6"/>
<gene>
    <name evidence="2" type="ORF">BDB_mp10054</name>
</gene>
<reference evidence="2" key="1">
    <citation type="journal article" date="2011" name="PLoS ONE">
        <title>Ralstonia syzygii, the Blood Disease Bacterium and some Asian R. solanacearum strains form a single genomic species despite divergent lifestyles.</title>
        <authorList>
            <person name="Remenant B."/>
            <person name="de Cambiaire J.C."/>
            <person name="Cellier G."/>
            <person name="Jacobs J.M."/>
            <person name="Mangenot S."/>
            <person name="Barbe V."/>
            <person name="Lajus A."/>
            <person name="Vallenet D."/>
            <person name="Medigue C."/>
            <person name="Fegan M."/>
            <person name="Allen C."/>
            <person name="Prior P."/>
        </authorList>
    </citation>
    <scope>NUCLEOTIDE SEQUENCE</scope>
    <source>
        <strain evidence="2">R229</strain>
    </source>
</reference>